<accession>A0A0C3S1F4</accession>
<dbReference type="AlphaFoldDB" id="A0A0C3S1F4"/>
<reference evidence="1 2" key="1">
    <citation type="journal article" date="2014" name="PLoS Genet.">
        <title>Analysis of the Phlebiopsis gigantea genome, transcriptome and secretome provides insight into its pioneer colonization strategies of wood.</title>
        <authorList>
            <person name="Hori C."/>
            <person name="Ishida T."/>
            <person name="Igarashi K."/>
            <person name="Samejima M."/>
            <person name="Suzuki H."/>
            <person name="Master E."/>
            <person name="Ferreira P."/>
            <person name="Ruiz-Duenas F.J."/>
            <person name="Held B."/>
            <person name="Canessa P."/>
            <person name="Larrondo L.F."/>
            <person name="Schmoll M."/>
            <person name="Druzhinina I.S."/>
            <person name="Kubicek C.P."/>
            <person name="Gaskell J.A."/>
            <person name="Kersten P."/>
            <person name="St John F."/>
            <person name="Glasner J."/>
            <person name="Sabat G."/>
            <person name="Splinter BonDurant S."/>
            <person name="Syed K."/>
            <person name="Yadav J."/>
            <person name="Mgbeahuruike A.C."/>
            <person name="Kovalchuk A."/>
            <person name="Asiegbu F.O."/>
            <person name="Lackner G."/>
            <person name="Hoffmeister D."/>
            <person name="Rencoret J."/>
            <person name="Gutierrez A."/>
            <person name="Sun H."/>
            <person name="Lindquist E."/>
            <person name="Barry K."/>
            <person name="Riley R."/>
            <person name="Grigoriev I.V."/>
            <person name="Henrissat B."/>
            <person name="Kues U."/>
            <person name="Berka R.M."/>
            <person name="Martinez A.T."/>
            <person name="Covert S.F."/>
            <person name="Blanchette R.A."/>
            <person name="Cullen D."/>
        </authorList>
    </citation>
    <scope>NUCLEOTIDE SEQUENCE [LARGE SCALE GENOMIC DNA]</scope>
    <source>
        <strain evidence="1 2">11061_1 CR5-6</strain>
    </source>
</reference>
<evidence type="ECO:0000313" key="2">
    <source>
        <dbReference type="Proteomes" id="UP000053257"/>
    </source>
</evidence>
<evidence type="ECO:0000313" key="1">
    <source>
        <dbReference type="EMBL" id="KIP08926.1"/>
    </source>
</evidence>
<gene>
    <name evidence="1" type="ORF">PHLGIDRAFT_353633</name>
</gene>
<organism evidence="1 2">
    <name type="scientific">Phlebiopsis gigantea (strain 11061_1 CR5-6)</name>
    <name type="common">White-rot fungus</name>
    <name type="synonym">Peniophora gigantea</name>
    <dbReference type="NCBI Taxonomy" id="745531"/>
    <lineage>
        <taxon>Eukaryota</taxon>
        <taxon>Fungi</taxon>
        <taxon>Dikarya</taxon>
        <taxon>Basidiomycota</taxon>
        <taxon>Agaricomycotina</taxon>
        <taxon>Agaricomycetes</taxon>
        <taxon>Polyporales</taxon>
        <taxon>Phanerochaetaceae</taxon>
        <taxon>Phlebiopsis</taxon>
    </lineage>
</organism>
<dbReference type="HOGENOM" id="CLU_2237574_0_0_1"/>
<keyword evidence="2" id="KW-1185">Reference proteome</keyword>
<proteinExistence type="predicted"/>
<sequence>MHSEICLLFRQYPFHKEPPSECWAKLDDVLENIQRPNGQPGVAVAHYTVQLDDEDSKAVWEEYYDWERKEGWLAEAIERFPKTHMSGRLWAMDTRAAWHHSQSSQ</sequence>
<dbReference type="EMBL" id="KN840472">
    <property type="protein sequence ID" value="KIP08926.1"/>
    <property type="molecule type" value="Genomic_DNA"/>
</dbReference>
<name>A0A0C3S1F4_PHLG1</name>
<protein>
    <submittedName>
        <fullName evidence="1">Uncharacterized protein</fullName>
    </submittedName>
</protein>
<dbReference type="Proteomes" id="UP000053257">
    <property type="component" value="Unassembled WGS sequence"/>
</dbReference>